<feature type="chain" id="PRO_5032306815" description="SIMPL domain-containing protein" evidence="1">
    <location>
        <begin position="27"/>
        <end position="237"/>
    </location>
</feature>
<keyword evidence="3" id="KW-1185">Reference proteome</keyword>
<dbReference type="RefSeq" id="WP_183863060.1">
    <property type="nucleotide sequence ID" value="NZ_JACHFH010000042.1"/>
</dbReference>
<gene>
    <name evidence="2" type="ORF">HNR32_002486</name>
</gene>
<comment type="caution">
    <text evidence="2">The sequence shown here is derived from an EMBL/GenBank/DDBJ whole genome shotgun (WGS) entry which is preliminary data.</text>
</comment>
<feature type="signal peptide" evidence="1">
    <location>
        <begin position="1"/>
        <end position="26"/>
    </location>
</feature>
<dbReference type="Proteomes" id="UP000559117">
    <property type="component" value="Unassembled WGS sequence"/>
</dbReference>
<sequence>MKKLYLLPLLAILLLPFVLPSAVADAAESTVRTLTVQGESEFYITPDKASVEIGITTTGNTAQQAGDDNAAVMQKIQNALVAMGLQKDDIKTSSYNFYPTYDKDNNQLITGYRAENNIIVTTHDINQIGNIIDTAVKNGATNVDSVNFAVNDIKKYKETALKAAVRDAKNKSKAIAGELGKSVVNVVSVTEGNVYIENYQPSNIDMKMLSSRMTAATPIQARDLKVSARINVTFEIN</sequence>
<organism evidence="2 3">
    <name type="scientific">Pectinatus brassicae</name>
    <dbReference type="NCBI Taxonomy" id="862415"/>
    <lineage>
        <taxon>Bacteria</taxon>
        <taxon>Bacillati</taxon>
        <taxon>Bacillota</taxon>
        <taxon>Negativicutes</taxon>
        <taxon>Selenomonadales</taxon>
        <taxon>Selenomonadaceae</taxon>
        <taxon>Pectinatus</taxon>
    </lineage>
</organism>
<dbReference type="PANTHER" id="PTHR34387:SF2">
    <property type="entry name" value="SLR1258 PROTEIN"/>
    <property type="match status" value="1"/>
</dbReference>
<dbReference type="AlphaFoldDB" id="A0A840UY69"/>
<dbReference type="GO" id="GO:0006974">
    <property type="term" value="P:DNA damage response"/>
    <property type="evidence" value="ECO:0007669"/>
    <property type="project" value="TreeGrafter"/>
</dbReference>
<keyword evidence="1" id="KW-0732">Signal</keyword>
<accession>A0A840UY69</accession>
<evidence type="ECO:0000313" key="3">
    <source>
        <dbReference type="Proteomes" id="UP000559117"/>
    </source>
</evidence>
<dbReference type="Gene3D" id="3.30.70.2970">
    <property type="entry name" value="Protein of unknown function (DUF541), domain 2"/>
    <property type="match status" value="1"/>
</dbReference>
<dbReference type="InterPro" id="IPR007497">
    <property type="entry name" value="SIMPL/DUF541"/>
</dbReference>
<evidence type="ECO:0000256" key="1">
    <source>
        <dbReference type="SAM" id="SignalP"/>
    </source>
</evidence>
<proteinExistence type="predicted"/>
<evidence type="ECO:0000313" key="2">
    <source>
        <dbReference type="EMBL" id="MBB5337325.1"/>
    </source>
</evidence>
<name>A0A840UY69_9FIRM</name>
<dbReference type="InterPro" id="IPR052022">
    <property type="entry name" value="26kDa_periplasmic_antigen"/>
</dbReference>
<dbReference type="EMBL" id="JACHFH010000042">
    <property type="protein sequence ID" value="MBB5337325.1"/>
    <property type="molecule type" value="Genomic_DNA"/>
</dbReference>
<evidence type="ECO:0008006" key="4">
    <source>
        <dbReference type="Google" id="ProtNLM"/>
    </source>
</evidence>
<dbReference type="PANTHER" id="PTHR34387">
    <property type="entry name" value="SLR1258 PROTEIN"/>
    <property type="match status" value="1"/>
</dbReference>
<dbReference type="Gene3D" id="3.30.110.170">
    <property type="entry name" value="Protein of unknown function (DUF541), domain 1"/>
    <property type="match status" value="1"/>
</dbReference>
<protein>
    <recommendedName>
        <fullName evidence="4">SIMPL domain-containing protein</fullName>
    </recommendedName>
</protein>
<reference evidence="2 3" key="1">
    <citation type="submission" date="2020-08" db="EMBL/GenBank/DDBJ databases">
        <title>Genomic Encyclopedia of Type Strains, Phase IV (KMG-IV): sequencing the most valuable type-strain genomes for metagenomic binning, comparative biology and taxonomic classification.</title>
        <authorList>
            <person name="Goeker M."/>
        </authorList>
    </citation>
    <scope>NUCLEOTIDE SEQUENCE [LARGE SCALE GENOMIC DNA]</scope>
    <source>
        <strain evidence="2 3">DSM 24661</strain>
    </source>
</reference>
<dbReference type="Pfam" id="PF04402">
    <property type="entry name" value="SIMPL"/>
    <property type="match status" value="1"/>
</dbReference>